<sequence length="607" mass="65648">MSVPRRTLSTTKCLYMALALLTLVFQVASASTDDRTCFDYNNEELSDSRPCYAPGTKSISHCCSTQDTCVGDTLCLSQFGTLYIGSCTVKDWADGSAGRGDCPKYYDYCKSNAGWDIAVCNNTSPVWEFCCGALQGIDTCCSHDRFKISNTTDKALIQYQLETDTNTTSPSVPAANVTDTACSATGASGNKTAQIGIGAGLGVPLLIALGLLFWENRKRRAAEAMAYQPGCSESNVQQGHNYMPQGHNYESQGQNYMPQKHGYDAVQVHEAGELKPHRGELPSSAAVHELHTLKSIGMGVTFDPAKDIDSLDGKVILVTGGNAGLGKQTITYLCAHSPRRVYLAARSASKAAAGISDVRSSVPECCEIIHLPLDLTSFSSIADAASTFQRAETRLDILINNAGIMACPYSTTKEGYEVQLGTNHMGHALLTKLLLPTLLHTASTTGDARIVTLSSAGHAISVPNGLLLDQKQLEEQGTWKRYGQSKLCNVLFARELAERHPQLTSVSLHPGVIFTDLFQSLRANVFLKAGLWLYGLLFFAIPGHYKSTVGGALNQTWAATARKEDLVNGAYYKPVGVKSSGSKYARDSGLQKKLWEWTEAELEKHGY</sequence>
<organism evidence="1 2">
    <name type="scientific">Boeremia exigua</name>
    <dbReference type="NCBI Taxonomy" id="749465"/>
    <lineage>
        <taxon>Eukaryota</taxon>
        <taxon>Fungi</taxon>
        <taxon>Dikarya</taxon>
        <taxon>Ascomycota</taxon>
        <taxon>Pezizomycotina</taxon>
        <taxon>Dothideomycetes</taxon>
        <taxon>Pleosporomycetidae</taxon>
        <taxon>Pleosporales</taxon>
        <taxon>Pleosporineae</taxon>
        <taxon>Didymellaceae</taxon>
        <taxon>Boeremia</taxon>
    </lineage>
</organism>
<proteinExistence type="predicted"/>
<keyword evidence="2" id="KW-1185">Reference proteome</keyword>
<dbReference type="EMBL" id="JAPHNI010000125">
    <property type="protein sequence ID" value="KAJ8115724.1"/>
    <property type="molecule type" value="Genomic_DNA"/>
</dbReference>
<reference evidence="1" key="1">
    <citation type="submission" date="2022-11" db="EMBL/GenBank/DDBJ databases">
        <title>Genome Sequence of Boeremia exigua.</title>
        <authorList>
            <person name="Buettner E."/>
        </authorList>
    </citation>
    <scope>NUCLEOTIDE SEQUENCE</scope>
    <source>
        <strain evidence="1">CU02</strain>
    </source>
</reference>
<accession>A0ACC2IKS4</accession>
<dbReference type="Proteomes" id="UP001153331">
    <property type="component" value="Unassembled WGS sequence"/>
</dbReference>
<gene>
    <name evidence="1" type="ORF">OPT61_g2692</name>
</gene>
<name>A0ACC2IKS4_9PLEO</name>
<evidence type="ECO:0000313" key="2">
    <source>
        <dbReference type="Proteomes" id="UP001153331"/>
    </source>
</evidence>
<evidence type="ECO:0000313" key="1">
    <source>
        <dbReference type="EMBL" id="KAJ8115724.1"/>
    </source>
</evidence>
<comment type="caution">
    <text evidence="1">The sequence shown here is derived from an EMBL/GenBank/DDBJ whole genome shotgun (WGS) entry which is preliminary data.</text>
</comment>
<protein>
    <submittedName>
        <fullName evidence="1">Uncharacterized protein</fullName>
    </submittedName>
</protein>